<keyword evidence="10 12" id="KW-0675">Receptor</keyword>
<evidence type="ECO:0000256" key="9">
    <source>
        <dbReference type="ARBA" id="ARBA00023157"/>
    </source>
</evidence>
<dbReference type="FunFam" id="1.20.1070.10:FF:000051">
    <property type="entry name" value="Vomeronasal type-1 receptor"/>
    <property type="match status" value="1"/>
</dbReference>
<sequence>MVKKKRKFSRFFDIRNTVFFEIAIGISFNTILLLFHILIFFLKHRPKPLDLTVTQLALIHLVMLATMNFIATDTFESQGWEDGFTCKLIIYVYRLMRALSICTTCLLSVLQAITLSPRNVCLAKFKYKSSHHYPYYLGILWVLNMILNTRFLISICATPNVTSYNLMFVTESCSQWPMSYLFRYIFFSLVNIQDISFIGLMALSSGYMVNLLYRHKRQFQHRHSTRSSPKASPEEKATQSILMLMVFFMLMYFLDCVTFSSRAILWNNDPINICVHMLVGNGYATICPFVLMSTEKRMIEFLPFRWKRL</sequence>
<name>A0A6P3G0D2_OCTDE</name>
<keyword evidence="6 12" id="KW-1133">Transmembrane helix</keyword>
<evidence type="ECO:0000259" key="13">
    <source>
        <dbReference type="PROSITE" id="PS50262"/>
    </source>
</evidence>
<dbReference type="Pfam" id="PF03402">
    <property type="entry name" value="V1R"/>
    <property type="match status" value="1"/>
</dbReference>
<proteinExistence type="inferred from homology"/>
<evidence type="ECO:0000256" key="10">
    <source>
        <dbReference type="ARBA" id="ARBA00023170"/>
    </source>
</evidence>
<dbReference type="PRINTS" id="PR01534">
    <property type="entry name" value="VOMERONASL1R"/>
</dbReference>
<dbReference type="AlphaFoldDB" id="A0A6P3G0D2"/>
<organism evidence="14 15">
    <name type="scientific">Octodon degus</name>
    <name type="common">Degu</name>
    <name type="synonym">Sciurus degus</name>
    <dbReference type="NCBI Taxonomy" id="10160"/>
    <lineage>
        <taxon>Eukaryota</taxon>
        <taxon>Metazoa</taxon>
        <taxon>Chordata</taxon>
        <taxon>Craniata</taxon>
        <taxon>Vertebrata</taxon>
        <taxon>Euteleostomi</taxon>
        <taxon>Mammalia</taxon>
        <taxon>Eutheria</taxon>
        <taxon>Euarchontoglires</taxon>
        <taxon>Glires</taxon>
        <taxon>Rodentia</taxon>
        <taxon>Hystricomorpha</taxon>
        <taxon>Octodontidae</taxon>
        <taxon>Octodon</taxon>
    </lineage>
</organism>
<evidence type="ECO:0000256" key="12">
    <source>
        <dbReference type="RuleBase" id="RU364061"/>
    </source>
</evidence>
<keyword evidence="4 12" id="KW-0589">Pheromone response</keyword>
<evidence type="ECO:0000256" key="7">
    <source>
        <dbReference type="ARBA" id="ARBA00023040"/>
    </source>
</evidence>
<accession>A0A6P3G0D2</accession>
<gene>
    <name evidence="15" type="primary">LOC101585997</name>
</gene>
<evidence type="ECO:0000256" key="2">
    <source>
        <dbReference type="ARBA" id="ARBA00010663"/>
    </source>
</evidence>
<evidence type="ECO:0000256" key="6">
    <source>
        <dbReference type="ARBA" id="ARBA00022989"/>
    </source>
</evidence>
<dbReference type="SUPFAM" id="SSF81321">
    <property type="entry name" value="Family A G protein-coupled receptor-like"/>
    <property type="match status" value="1"/>
</dbReference>
<dbReference type="RefSeq" id="XP_004648659.1">
    <property type="nucleotide sequence ID" value="XM_004648602.1"/>
</dbReference>
<feature type="transmembrane region" description="Helical" evidence="12">
    <location>
        <begin position="135"/>
        <end position="161"/>
    </location>
</feature>
<dbReference type="GO" id="GO:0007606">
    <property type="term" value="P:sensory perception of chemical stimulus"/>
    <property type="evidence" value="ECO:0007669"/>
    <property type="project" value="UniProtKB-ARBA"/>
</dbReference>
<dbReference type="GO" id="GO:0016503">
    <property type="term" value="F:pheromone receptor activity"/>
    <property type="evidence" value="ECO:0007669"/>
    <property type="project" value="InterPro"/>
</dbReference>
<feature type="transmembrane region" description="Helical" evidence="12">
    <location>
        <begin position="241"/>
        <end position="264"/>
    </location>
</feature>
<dbReference type="GeneID" id="101585997"/>
<dbReference type="InterPro" id="IPR004072">
    <property type="entry name" value="Vmron_rcpt_1"/>
</dbReference>
<dbReference type="InParanoid" id="A0A6P3G0D2"/>
<keyword evidence="7 12" id="KW-0297">G-protein coupled receptor</keyword>
<comment type="similarity">
    <text evidence="2 12">Belongs to the G-protein coupled receptor 1 family.</text>
</comment>
<dbReference type="GO" id="GO:0019236">
    <property type="term" value="P:response to pheromone"/>
    <property type="evidence" value="ECO:0007669"/>
    <property type="project" value="UniProtKB-KW"/>
</dbReference>
<keyword evidence="5 12" id="KW-0812">Transmembrane</keyword>
<evidence type="ECO:0000256" key="1">
    <source>
        <dbReference type="ARBA" id="ARBA00004651"/>
    </source>
</evidence>
<evidence type="ECO:0000256" key="3">
    <source>
        <dbReference type="ARBA" id="ARBA00022475"/>
    </source>
</evidence>
<keyword evidence="11 12" id="KW-0807">Transducer</keyword>
<evidence type="ECO:0000256" key="4">
    <source>
        <dbReference type="ARBA" id="ARBA00022507"/>
    </source>
</evidence>
<dbReference type="OrthoDB" id="9606139at2759"/>
<keyword evidence="14" id="KW-1185">Reference proteome</keyword>
<feature type="transmembrane region" description="Helical" evidence="12">
    <location>
        <begin position="49"/>
        <end position="71"/>
    </location>
</feature>
<feature type="transmembrane region" description="Helical" evidence="12">
    <location>
        <begin position="181"/>
        <end position="213"/>
    </location>
</feature>
<feature type="transmembrane region" description="Helical" evidence="12">
    <location>
        <begin position="91"/>
        <end position="114"/>
    </location>
</feature>
<reference evidence="15" key="1">
    <citation type="submission" date="2025-08" db="UniProtKB">
        <authorList>
            <consortium name="RefSeq"/>
        </authorList>
    </citation>
    <scope>IDENTIFICATION</scope>
</reference>
<keyword evidence="3 12" id="KW-1003">Cell membrane</keyword>
<dbReference type="Gene3D" id="1.20.1070.10">
    <property type="entry name" value="Rhodopsin 7-helix transmembrane proteins"/>
    <property type="match status" value="1"/>
</dbReference>
<evidence type="ECO:0000256" key="11">
    <source>
        <dbReference type="ARBA" id="ARBA00023224"/>
    </source>
</evidence>
<feature type="transmembrane region" description="Helical" evidence="12">
    <location>
        <begin position="270"/>
        <end position="291"/>
    </location>
</feature>
<protein>
    <recommendedName>
        <fullName evidence="12">Vomeronasal type-1 receptor</fullName>
    </recommendedName>
</protein>
<dbReference type="CDD" id="cd13949">
    <property type="entry name" value="7tm_V1R_pheromone"/>
    <property type="match status" value="1"/>
</dbReference>
<keyword evidence="9" id="KW-1015">Disulfide bond</keyword>
<comment type="subcellular location">
    <subcellularLocation>
        <location evidence="1 12">Cell membrane</location>
        <topology evidence="1 12">Multi-pass membrane protein</topology>
    </subcellularLocation>
</comment>
<dbReference type="PROSITE" id="PS50262">
    <property type="entry name" value="G_PROTEIN_RECEP_F1_2"/>
    <property type="match status" value="1"/>
</dbReference>
<evidence type="ECO:0000313" key="15">
    <source>
        <dbReference type="RefSeq" id="XP_004648659.1"/>
    </source>
</evidence>
<dbReference type="InterPro" id="IPR017452">
    <property type="entry name" value="GPCR_Rhodpsn_7TM"/>
</dbReference>
<evidence type="ECO:0000313" key="14">
    <source>
        <dbReference type="Proteomes" id="UP000515203"/>
    </source>
</evidence>
<dbReference type="PANTHER" id="PTHR24062">
    <property type="entry name" value="VOMERONASAL TYPE-1 RECEPTOR"/>
    <property type="match status" value="1"/>
</dbReference>
<feature type="domain" description="G-protein coupled receptors family 1 profile" evidence="13">
    <location>
        <begin position="28"/>
        <end position="253"/>
    </location>
</feature>
<keyword evidence="8 12" id="KW-0472">Membrane</keyword>
<dbReference type="GO" id="GO:0005886">
    <property type="term" value="C:plasma membrane"/>
    <property type="evidence" value="ECO:0007669"/>
    <property type="project" value="UniProtKB-SubCell"/>
</dbReference>
<dbReference type="Proteomes" id="UP000515203">
    <property type="component" value="Unplaced"/>
</dbReference>
<feature type="transmembrane region" description="Helical" evidence="12">
    <location>
        <begin position="20"/>
        <end position="42"/>
    </location>
</feature>
<evidence type="ECO:0000256" key="8">
    <source>
        <dbReference type="ARBA" id="ARBA00023136"/>
    </source>
</evidence>
<evidence type="ECO:0000256" key="5">
    <source>
        <dbReference type="ARBA" id="ARBA00022692"/>
    </source>
</evidence>